<dbReference type="EMBL" id="JAFCMP010000105">
    <property type="protein sequence ID" value="KAG5186720.1"/>
    <property type="molecule type" value="Genomic_DNA"/>
</dbReference>
<feature type="compositionally biased region" description="Low complexity" evidence="1">
    <location>
        <begin position="377"/>
        <end position="386"/>
    </location>
</feature>
<dbReference type="PROSITE" id="PS50853">
    <property type="entry name" value="FN3"/>
    <property type="match status" value="1"/>
</dbReference>
<comment type="caution">
    <text evidence="3">The sequence shown here is derived from an EMBL/GenBank/DDBJ whole genome shotgun (WGS) entry which is preliminary data.</text>
</comment>
<name>A0A835Z481_9STRA</name>
<organism evidence="3 4">
    <name type="scientific">Tribonema minus</name>
    <dbReference type="NCBI Taxonomy" id="303371"/>
    <lineage>
        <taxon>Eukaryota</taxon>
        <taxon>Sar</taxon>
        <taxon>Stramenopiles</taxon>
        <taxon>Ochrophyta</taxon>
        <taxon>PX clade</taxon>
        <taxon>Xanthophyceae</taxon>
        <taxon>Tribonematales</taxon>
        <taxon>Tribonemataceae</taxon>
        <taxon>Tribonema</taxon>
    </lineage>
</organism>
<dbReference type="InterPro" id="IPR013783">
    <property type="entry name" value="Ig-like_fold"/>
</dbReference>
<feature type="region of interest" description="Disordered" evidence="1">
    <location>
        <begin position="375"/>
        <end position="448"/>
    </location>
</feature>
<accession>A0A835Z481</accession>
<dbReference type="InterPro" id="IPR036116">
    <property type="entry name" value="FN3_sf"/>
</dbReference>
<dbReference type="Gene3D" id="2.60.40.10">
    <property type="entry name" value="Immunoglobulins"/>
    <property type="match status" value="1"/>
</dbReference>
<feature type="region of interest" description="Disordered" evidence="1">
    <location>
        <begin position="789"/>
        <end position="818"/>
    </location>
</feature>
<evidence type="ECO:0000313" key="4">
    <source>
        <dbReference type="Proteomes" id="UP000664859"/>
    </source>
</evidence>
<dbReference type="Proteomes" id="UP000664859">
    <property type="component" value="Unassembled WGS sequence"/>
</dbReference>
<dbReference type="InterPro" id="IPR003961">
    <property type="entry name" value="FN3_dom"/>
</dbReference>
<dbReference type="CDD" id="cd00063">
    <property type="entry name" value="FN3"/>
    <property type="match status" value="1"/>
</dbReference>
<evidence type="ECO:0000256" key="1">
    <source>
        <dbReference type="SAM" id="MobiDB-lite"/>
    </source>
</evidence>
<keyword evidence="4" id="KW-1185">Reference proteome</keyword>
<dbReference type="SUPFAM" id="SSF49265">
    <property type="entry name" value="Fibronectin type III"/>
    <property type="match status" value="1"/>
</dbReference>
<evidence type="ECO:0000313" key="3">
    <source>
        <dbReference type="EMBL" id="KAG5186720.1"/>
    </source>
</evidence>
<feature type="region of interest" description="Disordered" evidence="1">
    <location>
        <begin position="513"/>
        <end position="550"/>
    </location>
</feature>
<sequence>MLRNLLVIQPRDAEEEYLEADEVELEEQRRSEAAATIQGAYRAYRDHRSFRALLKANFVKEYNLKVGRWEYRNKHTGAVYTTKPAFLGDDDAEAVAPSVFQHPPEYDPGCSSVLQYALVVTVQSFESSKIPPLPEQVMKDHEVLQRVLQSPYLCKYEPAHCTFLTDPTCEVLRTAIAAMSRAVAAGSKRQTEQLQALDEIDFDMGADGDAYTGAVRPTTPTTSSAAVLKAPSSLFLLYLCTHAATIRNSKPKSLNGSYILAKDSSWRTNASLAESSISTAELAALVAAVRASQRVVVLDTTHRRRDVAGDARKTRVLYPPSDMYQTVAEAADALVIGSCHIGEPVEVDLSRIARSQAGAQVRMPFTHVPPSELTALASDASGSSGSDSERSSSEATDGEHSEQEAPRHGKLQLQQRTLQPPLLKRLTRGGSRFSRKQQSRKRVMHTRPTQSMYESALYTQSGSLFGAAFAEGLQGTNVPCTASGRLRAFDVVQAVQGALRAAQSLHALSRHQDNAAAADAQHESAASALTQAATPGATDETGCSPRLLDGSGNDPGSGAMQCSTLAVPSKWTRRCVLRCTLGCVPSPPPCPCAAVCTELSARLGSALVQWQNQNFSGLVSERYAVEMRGDQRNNTTWTDVTPRAAPLTVPHYRIPRLPPGSTLQFRIRAWNRGGWSTASTPSPPVCVPQAGPTALRATAEGVKGVAKGAGVVGVCERMARHAFVLDVQLHGLRQIVAAGTTRGTLPLDLVTRAVDTVAAACTAHHSNTAVASNSQWALKHLRAAELQHLRGADTGPRAGTAEGRGGDSDDSSSGLSVD</sequence>
<feature type="compositionally biased region" description="Low complexity" evidence="1">
    <location>
        <begin position="514"/>
        <end position="528"/>
    </location>
</feature>
<feature type="compositionally biased region" description="Basic residues" evidence="1">
    <location>
        <begin position="433"/>
        <end position="445"/>
    </location>
</feature>
<feature type="domain" description="Fibronectin type-III" evidence="2">
    <location>
        <begin position="588"/>
        <end position="690"/>
    </location>
</feature>
<proteinExistence type="predicted"/>
<gene>
    <name evidence="3" type="ORF">JKP88DRAFT_254383</name>
</gene>
<feature type="compositionally biased region" description="Basic and acidic residues" evidence="1">
    <location>
        <begin position="387"/>
        <end position="407"/>
    </location>
</feature>
<dbReference type="OrthoDB" id="195613at2759"/>
<reference evidence="3" key="1">
    <citation type="submission" date="2021-02" db="EMBL/GenBank/DDBJ databases">
        <title>First Annotated Genome of the Yellow-green Alga Tribonema minus.</title>
        <authorList>
            <person name="Mahan K.M."/>
        </authorList>
    </citation>
    <scope>NUCLEOTIDE SEQUENCE</scope>
    <source>
        <strain evidence="3">UTEX B ZZ1240</strain>
    </source>
</reference>
<feature type="compositionally biased region" description="Low complexity" evidence="1">
    <location>
        <begin position="411"/>
        <end position="432"/>
    </location>
</feature>
<protein>
    <recommendedName>
        <fullName evidence="2">Fibronectin type-III domain-containing protein</fullName>
    </recommendedName>
</protein>
<dbReference type="AlphaFoldDB" id="A0A835Z481"/>
<dbReference type="SMART" id="SM00060">
    <property type="entry name" value="FN3"/>
    <property type="match status" value="1"/>
</dbReference>
<dbReference type="PROSITE" id="PS50096">
    <property type="entry name" value="IQ"/>
    <property type="match status" value="1"/>
</dbReference>
<evidence type="ECO:0000259" key="2">
    <source>
        <dbReference type="PROSITE" id="PS50853"/>
    </source>
</evidence>